<dbReference type="Gene3D" id="1.10.3720.10">
    <property type="entry name" value="MetI-like"/>
    <property type="match status" value="1"/>
</dbReference>
<gene>
    <name evidence="9" type="ORF">CAL29_14415</name>
</gene>
<dbReference type="OrthoDB" id="9783218at2"/>
<organism evidence="9 10">
    <name type="scientific">Bordetella genomosp. 10</name>
    <dbReference type="NCBI Taxonomy" id="1416804"/>
    <lineage>
        <taxon>Bacteria</taxon>
        <taxon>Pseudomonadati</taxon>
        <taxon>Pseudomonadota</taxon>
        <taxon>Betaproteobacteria</taxon>
        <taxon>Burkholderiales</taxon>
        <taxon>Alcaligenaceae</taxon>
        <taxon>Bordetella</taxon>
    </lineage>
</organism>
<feature type="transmembrane region" description="Helical" evidence="7">
    <location>
        <begin position="200"/>
        <end position="221"/>
    </location>
</feature>
<comment type="subcellular location">
    <subcellularLocation>
        <location evidence="1 7">Cell membrane</location>
        <topology evidence="1 7">Multi-pass membrane protein</topology>
    </subcellularLocation>
</comment>
<feature type="transmembrane region" description="Helical" evidence="7">
    <location>
        <begin position="30"/>
        <end position="52"/>
    </location>
</feature>
<evidence type="ECO:0000256" key="2">
    <source>
        <dbReference type="ARBA" id="ARBA00022448"/>
    </source>
</evidence>
<feature type="transmembrane region" description="Helical" evidence="7">
    <location>
        <begin position="126"/>
        <end position="150"/>
    </location>
</feature>
<feature type="transmembrane region" description="Helical" evidence="7">
    <location>
        <begin position="259"/>
        <end position="280"/>
    </location>
</feature>
<dbReference type="Pfam" id="PF12911">
    <property type="entry name" value="OppC_N"/>
    <property type="match status" value="1"/>
</dbReference>
<dbReference type="PANTHER" id="PTHR43386:SF1">
    <property type="entry name" value="D,D-DIPEPTIDE TRANSPORT SYSTEM PERMEASE PROTEIN DDPC-RELATED"/>
    <property type="match status" value="1"/>
</dbReference>
<dbReference type="SUPFAM" id="SSF161098">
    <property type="entry name" value="MetI-like"/>
    <property type="match status" value="1"/>
</dbReference>
<evidence type="ECO:0000256" key="7">
    <source>
        <dbReference type="RuleBase" id="RU363032"/>
    </source>
</evidence>
<comment type="similarity">
    <text evidence="7">Belongs to the binding-protein-dependent transport system permease family.</text>
</comment>
<evidence type="ECO:0000259" key="8">
    <source>
        <dbReference type="PROSITE" id="PS50928"/>
    </source>
</evidence>
<accession>A0A261SCZ7</accession>
<feature type="domain" description="ABC transmembrane type-1" evidence="8">
    <location>
        <begin position="91"/>
        <end position="280"/>
    </location>
</feature>
<dbReference type="InterPro" id="IPR035906">
    <property type="entry name" value="MetI-like_sf"/>
</dbReference>
<dbReference type="Pfam" id="PF00528">
    <property type="entry name" value="BPD_transp_1"/>
    <property type="match status" value="1"/>
</dbReference>
<evidence type="ECO:0000256" key="1">
    <source>
        <dbReference type="ARBA" id="ARBA00004651"/>
    </source>
</evidence>
<dbReference type="PROSITE" id="PS50928">
    <property type="entry name" value="ABC_TM1"/>
    <property type="match status" value="1"/>
</dbReference>
<feature type="transmembrane region" description="Helical" evidence="7">
    <location>
        <begin position="95"/>
        <end position="120"/>
    </location>
</feature>
<sequence>MSAVPSSAASPAPVSRRPNALWQALRRNKLSWVGIGLLLAIVLVAAFAPWIAPHDPLQQNIAYRLDPPSADYWLGTDSYGRDVLSRLIYGARVSLLVGFVAILIAMSIGASLGILAGYVGGLLDQFIMGLVDVLLSFPTLLLGLMVAAMLGASLENLIIAIAITEIAPFVRVARAPTIALKQRDFVEAGRALGFGPLRLMGVHILPNMISDVVVVGSLWMASAIRTEASLSFIGLGVPPPAATWGAMIREGFENILDAWWLTVFPSIAILLTVLALNLLGDALRDAIDPKLRSEHS</sequence>
<dbReference type="InterPro" id="IPR025966">
    <property type="entry name" value="OppC_N"/>
</dbReference>
<feature type="transmembrane region" description="Helical" evidence="7">
    <location>
        <begin position="228"/>
        <end position="247"/>
    </location>
</feature>
<dbReference type="InterPro" id="IPR000515">
    <property type="entry name" value="MetI-like"/>
</dbReference>
<dbReference type="Proteomes" id="UP000216020">
    <property type="component" value="Unassembled WGS sequence"/>
</dbReference>
<dbReference type="CDD" id="cd06261">
    <property type="entry name" value="TM_PBP2"/>
    <property type="match status" value="1"/>
</dbReference>
<dbReference type="AlphaFoldDB" id="A0A261SCZ7"/>
<dbReference type="InterPro" id="IPR050366">
    <property type="entry name" value="BP-dependent_transpt_permease"/>
</dbReference>
<evidence type="ECO:0000313" key="9">
    <source>
        <dbReference type="EMBL" id="OZI34680.1"/>
    </source>
</evidence>
<name>A0A261SCZ7_9BORD</name>
<dbReference type="EMBL" id="NEVM01000002">
    <property type="protein sequence ID" value="OZI34680.1"/>
    <property type="molecule type" value="Genomic_DNA"/>
</dbReference>
<reference evidence="10" key="1">
    <citation type="submission" date="2017-05" db="EMBL/GenBank/DDBJ databases">
        <title>Complete and WGS of Bordetella genogroups.</title>
        <authorList>
            <person name="Spilker T."/>
            <person name="Lipuma J."/>
        </authorList>
    </citation>
    <scope>NUCLEOTIDE SEQUENCE [LARGE SCALE GENOMIC DNA]</scope>
    <source>
        <strain evidence="10">AU16122</strain>
    </source>
</reference>
<keyword evidence="5 7" id="KW-1133">Transmembrane helix</keyword>
<keyword evidence="10" id="KW-1185">Reference proteome</keyword>
<evidence type="ECO:0000256" key="6">
    <source>
        <dbReference type="ARBA" id="ARBA00023136"/>
    </source>
</evidence>
<keyword evidence="6 7" id="KW-0472">Membrane</keyword>
<dbReference type="GO" id="GO:0055085">
    <property type="term" value="P:transmembrane transport"/>
    <property type="evidence" value="ECO:0007669"/>
    <property type="project" value="InterPro"/>
</dbReference>
<evidence type="ECO:0000256" key="3">
    <source>
        <dbReference type="ARBA" id="ARBA00022475"/>
    </source>
</evidence>
<keyword evidence="2 7" id="KW-0813">Transport</keyword>
<protein>
    <submittedName>
        <fullName evidence="9">ABC transporter permease</fullName>
    </submittedName>
</protein>
<keyword evidence="4 7" id="KW-0812">Transmembrane</keyword>
<dbReference type="GO" id="GO:0005886">
    <property type="term" value="C:plasma membrane"/>
    <property type="evidence" value="ECO:0007669"/>
    <property type="project" value="UniProtKB-SubCell"/>
</dbReference>
<comment type="caution">
    <text evidence="9">The sequence shown here is derived from an EMBL/GenBank/DDBJ whole genome shotgun (WGS) entry which is preliminary data.</text>
</comment>
<evidence type="ECO:0000256" key="4">
    <source>
        <dbReference type="ARBA" id="ARBA00022692"/>
    </source>
</evidence>
<proteinExistence type="inferred from homology"/>
<evidence type="ECO:0000313" key="10">
    <source>
        <dbReference type="Proteomes" id="UP000216020"/>
    </source>
</evidence>
<dbReference type="RefSeq" id="WP_094853670.1">
    <property type="nucleotide sequence ID" value="NZ_NEVM01000002.1"/>
</dbReference>
<evidence type="ECO:0000256" key="5">
    <source>
        <dbReference type="ARBA" id="ARBA00022989"/>
    </source>
</evidence>
<keyword evidence="3" id="KW-1003">Cell membrane</keyword>
<dbReference type="PANTHER" id="PTHR43386">
    <property type="entry name" value="OLIGOPEPTIDE TRANSPORT SYSTEM PERMEASE PROTEIN APPC"/>
    <property type="match status" value="1"/>
</dbReference>